<accession>A0A2P6FCY5</accession>
<evidence type="ECO:0000256" key="4">
    <source>
        <dbReference type="ARBA" id="ARBA00022989"/>
    </source>
</evidence>
<protein>
    <submittedName>
        <fullName evidence="9">FtsX-like permease family</fullName>
    </submittedName>
</protein>
<evidence type="ECO:0000256" key="3">
    <source>
        <dbReference type="ARBA" id="ARBA00022692"/>
    </source>
</evidence>
<feature type="transmembrane region" description="Helical" evidence="7">
    <location>
        <begin position="557"/>
        <end position="580"/>
    </location>
</feature>
<dbReference type="RefSeq" id="WP_040093345.1">
    <property type="nucleotide sequence ID" value="NZ_CM020866.1"/>
</dbReference>
<keyword evidence="4 7" id="KW-1133">Transmembrane helix</keyword>
<feature type="transmembrane region" description="Helical" evidence="7">
    <location>
        <begin position="20"/>
        <end position="39"/>
    </location>
</feature>
<sequence>MPGFKLLFKNNFKNTVKNKIQFVGLVILVFLTSFIFTIIEVSKQRVENNYNNFILEQVSNQHDFVINFAQTNYVKNPNGGIDQFENITDGNLRQNAILEFIKQQVNNNDESFSYDRVEARTFSLGNNKVIKAVTLNPKQVIDRFIVSVGMPIAFYEQYWESINRETMHWIYLTSQFAQKNHIKINDVIRLQTDRYGTTIKVADSELQKVNLVSYEHQDINKWLPTSPYSNENWFRVVGFGQSADYITPIIDASHPFPNMNNEGIAYLDPRLFGLVETEVADTTGQHYQVTALDSTRQVLIPESQLDREIYYVGKFSQTNKDNIRIVYSQTINNYINSEQGQHIGLHSYYVKTLSTGLPVATFRTDHRYEFAKRITYFTTTLNSFIRGSYILITVLLIISFFVLILVVRRQIDATGPQNGLLRALGYHRRVLTLSYISYPLMIALIGGVIGYASGISGQFTIKYLFGTYFNLPYGNFVFSPLALLTCVLFIFVLLTWVTIISGTIMMVSRTPLQLIRKEKTFSNGRLKKAVYKMFAIRKTFDARFQAVQLSNSLGKMVGVSLTMIISTIMITMSTTIPIILQNNIRYSYEGDNYKTLVEYNSPIYNLPMTFLKTYDPTQKPWDSKNSFLPNTNMTSDSNQYLRDFVTGQINPENYTPTYNAEDMRSLPYSNISKEFSESKKLQSKDAVSSKAICTTLWGDYKDFGLSSLTKTTIEQYLRTTETARENISALENYRLFYWKYRDTLALNIKRYKYFDKTGNISLNDNLEQEMFTQSDYQRDFGQGNAVIVLDNNHFRPALEQPLTTSFYDVLDSGTGSDFNTRLKKPMYDLYNWIYAYFVDNVNQCFIQGAYSRSPQTVRVKMQEAFKTPNNNFNLTFGVIPFNPLTDDRGTMVNAEVNSIDFKMYGINQTFKNQVLTNKNKEDLKQKLFTSNNNIVLNETLAKRLGIAVGDTIDPRIIQKALLASDSSVTADSILQGWDASEVTGASGAVGNVGKLMFNGDNNYKNSVLKENTNEYVLKSGIDITDPTFTRLTILNDKIVNGSYTITNQTNSSQFKVVGITNQFGAARAWINEERAQQLLGYDKTRDYLLRLFLNEWSNSFIKNNNTLSAANKNSLNMLEAFIQQHPATAGNKHLWDEFVKYWITGQSSVDWIAVFQNEYPIFNYKISNSSKVDDIEAGLGTSQLFGDYSFYGLNGGIKPVTGISYPAYSNSTFGTLMPIEQAKTILGNIAKAVNGVVFFIIGISFVLSFMIIILTSNIVIAENQTIIATMKVLGYRNRYITKLVIGMYIPIIVIMTIAGFGFGWLFLTISNMILIRIGLVLPLFINIMIPIVAIGSGLLLYFIAYLISWFNMNRINPLIAIMNAD</sequence>
<reference evidence="9 10" key="1">
    <citation type="journal article" date="2015" name="MBio">
        <title>Genome sequence of the Drosophila melanogaster male-killing Spiroplasma strain MSRO endosymbiont.</title>
        <authorList>
            <person name="Paredes J.C."/>
            <person name="Herren J.K."/>
            <person name="Schupfer F."/>
            <person name="Marin R."/>
            <person name="Claverol S."/>
            <person name="Kuo C.H."/>
            <person name="Lemaitre B."/>
            <person name="Beven L."/>
        </authorList>
    </citation>
    <scope>NUCLEOTIDE SEQUENCE [LARGE SCALE GENOMIC DNA]</scope>
    <source>
        <strain evidence="9 10">MSRO</strain>
    </source>
</reference>
<evidence type="ECO:0000256" key="2">
    <source>
        <dbReference type="ARBA" id="ARBA00022475"/>
    </source>
</evidence>
<dbReference type="PANTHER" id="PTHR30572">
    <property type="entry name" value="MEMBRANE COMPONENT OF TRANSPORTER-RELATED"/>
    <property type="match status" value="1"/>
</dbReference>
<evidence type="ECO:0000259" key="8">
    <source>
        <dbReference type="Pfam" id="PF02687"/>
    </source>
</evidence>
<evidence type="ECO:0000313" key="9">
    <source>
        <dbReference type="EMBL" id="PQM31234.1"/>
    </source>
</evidence>
<dbReference type="STRING" id="2138.SMSRO_v1c10020"/>
<feature type="transmembrane region" description="Helical" evidence="7">
    <location>
        <begin position="387"/>
        <end position="407"/>
    </location>
</feature>
<evidence type="ECO:0000256" key="5">
    <source>
        <dbReference type="ARBA" id="ARBA00023136"/>
    </source>
</evidence>
<organism evidence="9 10">
    <name type="scientific">Spiroplasma poulsonii</name>
    <dbReference type="NCBI Taxonomy" id="2138"/>
    <lineage>
        <taxon>Bacteria</taxon>
        <taxon>Bacillati</taxon>
        <taxon>Mycoplasmatota</taxon>
        <taxon>Mollicutes</taxon>
        <taxon>Entomoplasmatales</taxon>
        <taxon>Spiroplasmataceae</taxon>
        <taxon>Spiroplasma</taxon>
    </lineage>
</organism>
<evidence type="ECO:0000313" key="10">
    <source>
        <dbReference type="Proteomes" id="UP000031565"/>
    </source>
</evidence>
<comment type="similarity">
    <text evidence="6">Belongs to the ABC-4 integral membrane protein family.</text>
</comment>
<evidence type="ECO:0000256" key="7">
    <source>
        <dbReference type="SAM" id="Phobius"/>
    </source>
</evidence>
<feature type="transmembrane region" description="Helical" evidence="7">
    <location>
        <begin position="438"/>
        <end position="461"/>
    </location>
</feature>
<dbReference type="GO" id="GO:0022857">
    <property type="term" value="F:transmembrane transporter activity"/>
    <property type="evidence" value="ECO:0007669"/>
    <property type="project" value="TreeGrafter"/>
</dbReference>
<keyword evidence="10" id="KW-1185">Reference proteome</keyword>
<name>A0A2P6FCY5_9MOLU</name>
<feature type="domain" description="ABC3 transporter permease C-terminal" evidence="8">
    <location>
        <begin position="1238"/>
        <end position="1357"/>
    </location>
</feature>
<keyword evidence="5 7" id="KW-0472">Membrane</keyword>
<dbReference type="InterPro" id="IPR050250">
    <property type="entry name" value="Macrolide_Exporter_MacB"/>
</dbReference>
<dbReference type="Proteomes" id="UP000031565">
    <property type="component" value="Unassembled WGS sequence"/>
</dbReference>
<dbReference type="PANTHER" id="PTHR30572:SF4">
    <property type="entry name" value="ABC TRANSPORTER PERMEASE YTRF"/>
    <property type="match status" value="1"/>
</dbReference>
<proteinExistence type="inferred from homology"/>
<dbReference type="GO" id="GO:0005886">
    <property type="term" value="C:plasma membrane"/>
    <property type="evidence" value="ECO:0007669"/>
    <property type="project" value="UniProtKB-SubCell"/>
</dbReference>
<dbReference type="OrthoDB" id="393409at2"/>
<dbReference type="InterPro" id="IPR003838">
    <property type="entry name" value="ABC3_permease_C"/>
</dbReference>
<keyword evidence="3 7" id="KW-0812">Transmembrane</keyword>
<evidence type="ECO:0000256" key="6">
    <source>
        <dbReference type="ARBA" id="ARBA00038076"/>
    </source>
</evidence>
<feature type="transmembrane region" description="Helical" evidence="7">
    <location>
        <begin position="1280"/>
        <end position="1307"/>
    </location>
</feature>
<dbReference type="Pfam" id="PF02687">
    <property type="entry name" value="FtsX"/>
    <property type="match status" value="2"/>
</dbReference>
<feature type="transmembrane region" description="Helical" evidence="7">
    <location>
        <begin position="481"/>
        <end position="507"/>
    </location>
</feature>
<feature type="transmembrane region" description="Helical" evidence="7">
    <location>
        <begin position="1313"/>
        <end position="1346"/>
    </location>
</feature>
<feature type="domain" description="ABC3 transporter permease C-terminal" evidence="8">
    <location>
        <begin position="390"/>
        <end position="496"/>
    </location>
</feature>
<feature type="transmembrane region" description="Helical" evidence="7">
    <location>
        <begin position="1236"/>
        <end position="1260"/>
    </location>
</feature>
<evidence type="ECO:0000256" key="1">
    <source>
        <dbReference type="ARBA" id="ARBA00004651"/>
    </source>
</evidence>
<dbReference type="EMBL" id="JTLV02000001">
    <property type="protein sequence ID" value="PQM31234.1"/>
    <property type="molecule type" value="Genomic_DNA"/>
</dbReference>
<comment type="caution">
    <text evidence="9">The sequence shown here is derived from an EMBL/GenBank/DDBJ whole genome shotgun (WGS) entry which is preliminary data.</text>
</comment>
<gene>
    <name evidence="9" type="ORF">SMSRO_SF010490</name>
</gene>
<keyword evidence="2" id="KW-1003">Cell membrane</keyword>
<comment type="subcellular location">
    <subcellularLocation>
        <location evidence="1">Cell membrane</location>
        <topology evidence="1">Multi-pass membrane protein</topology>
    </subcellularLocation>
</comment>